<evidence type="ECO:0000313" key="3">
    <source>
        <dbReference type="EMBL" id="OTP71138.1"/>
    </source>
</evidence>
<feature type="transmembrane region" description="Helical" evidence="2">
    <location>
        <begin position="90"/>
        <end position="118"/>
    </location>
</feature>
<accession>A0A242MIK4</accession>
<dbReference type="Proteomes" id="UP000195221">
    <property type="component" value="Unassembled WGS sequence"/>
</dbReference>
<protein>
    <submittedName>
        <fullName evidence="3">Uncharacterized protein</fullName>
    </submittedName>
</protein>
<gene>
    <name evidence="3" type="ORF">PAMC26577_24715</name>
</gene>
<feature type="region of interest" description="Disordered" evidence="1">
    <location>
        <begin position="28"/>
        <end position="60"/>
    </location>
</feature>
<evidence type="ECO:0000313" key="4">
    <source>
        <dbReference type="Proteomes" id="UP000195221"/>
    </source>
</evidence>
<keyword evidence="2" id="KW-0472">Membrane</keyword>
<name>A0A242MIK4_CABSO</name>
<dbReference type="EMBL" id="NBTZ01000102">
    <property type="protein sequence ID" value="OTP71138.1"/>
    <property type="molecule type" value="Genomic_DNA"/>
</dbReference>
<organism evidence="3 4">
    <name type="scientific">Caballeronia sordidicola</name>
    <name type="common">Burkholderia sordidicola</name>
    <dbReference type="NCBI Taxonomy" id="196367"/>
    <lineage>
        <taxon>Bacteria</taxon>
        <taxon>Pseudomonadati</taxon>
        <taxon>Pseudomonadota</taxon>
        <taxon>Betaproteobacteria</taxon>
        <taxon>Burkholderiales</taxon>
        <taxon>Burkholderiaceae</taxon>
        <taxon>Caballeronia</taxon>
    </lineage>
</organism>
<comment type="caution">
    <text evidence="3">The sequence shown here is derived from an EMBL/GenBank/DDBJ whole genome shotgun (WGS) entry which is preliminary data.</text>
</comment>
<keyword evidence="2" id="KW-0812">Transmembrane</keyword>
<evidence type="ECO:0000256" key="1">
    <source>
        <dbReference type="SAM" id="MobiDB-lite"/>
    </source>
</evidence>
<evidence type="ECO:0000256" key="2">
    <source>
        <dbReference type="SAM" id="Phobius"/>
    </source>
</evidence>
<feature type="compositionally biased region" description="Basic and acidic residues" evidence="1">
    <location>
        <begin position="43"/>
        <end position="53"/>
    </location>
</feature>
<keyword evidence="2" id="KW-1133">Transmembrane helix</keyword>
<proteinExistence type="predicted"/>
<reference evidence="3 4" key="1">
    <citation type="submission" date="2017-03" db="EMBL/GenBank/DDBJ databases">
        <title>Genome analysis of strain PAMC 26577.</title>
        <authorList>
            <person name="Oh H.-M."/>
            <person name="Yang J.-A."/>
        </authorList>
    </citation>
    <scope>NUCLEOTIDE SEQUENCE [LARGE SCALE GENOMIC DNA]</scope>
    <source>
        <strain evidence="3 4">PAMC 26577</strain>
    </source>
</reference>
<dbReference type="AlphaFoldDB" id="A0A242MIK4"/>
<sequence length="127" mass="13889">MVVTPAWRAKIPRTQYTGTFFNVAQTMPAEDPAEKPQQNAAPFKREPVPDLPRKLPTGTSGMEPAVATGFCGLMLDAGAWAFMRDKSGDFFFALTPICMVAGAILTTVSVVLFGLVWLRRRRDLGAK</sequence>